<dbReference type="PANTHER" id="PTHR43767:SF10">
    <property type="entry name" value="SURFACTIN SYNTHASE SUBUNIT 1"/>
    <property type="match status" value="1"/>
</dbReference>
<dbReference type="STRING" id="688246.Premu_2859"/>
<feature type="domain" description="AMP-binding enzyme C-terminal" evidence="2">
    <location>
        <begin position="367"/>
        <end position="442"/>
    </location>
</feature>
<proteinExistence type="predicted"/>
<reference evidence="4" key="1">
    <citation type="journal article" date="2011" name="Stand. Genomic Sci.">
        <title>Non-contiguous finished genome sequence of the opportunistic oral pathogen Prevotella multisaccharivorax type strain (PPPA20).</title>
        <authorList>
            <person name="Pati A."/>
            <person name="Gronow S."/>
            <person name="Lu M."/>
            <person name="Lapidus A."/>
            <person name="Nolan M."/>
            <person name="Lucas S."/>
            <person name="Hammon N."/>
            <person name="Deshpande S."/>
            <person name="Cheng J.F."/>
            <person name="Tapia R."/>
            <person name="Han C."/>
            <person name="Goodwin L."/>
            <person name="Pitluck S."/>
            <person name="Liolios K."/>
            <person name="Pagani I."/>
            <person name="Mavromatis K."/>
            <person name="Mikhailova N."/>
            <person name="Huntemann M."/>
            <person name="Chen A."/>
            <person name="Palaniappan K."/>
            <person name="Land M."/>
            <person name="Hauser L."/>
            <person name="Detter J.C."/>
            <person name="Brambilla E.M."/>
            <person name="Rohde M."/>
            <person name="Goker M."/>
            <person name="Woyke T."/>
            <person name="Bristow J."/>
            <person name="Eisen J.A."/>
            <person name="Markowitz V."/>
            <person name="Hugenholtz P."/>
            <person name="Kyrpides N.C."/>
            <person name="Klenk H.P."/>
            <person name="Ivanova N."/>
        </authorList>
    </citation>
    <scope>NUCLEOTIDE SEQUENCE [LARGE SCALE GENOMIC DNA]</scope>
    <source>
        <strain evidence="4">DSM 17128</strain>
    </source>
</reference>
<dbReference type="OrthoDB" id="9765680at2"/>
<sequence length="451" mass="49566">MSLSKTLEEAIREHASVLPGKTAIVCENHRITYSGLWAEMCRRRDELLSGGLGHGQLHIFRALPTPDFLYTYLSVHLLGGVAVPVDKDLTDELFSALRHSLAGKALPWSAASPLENIADVLFTTGSTGAQKGVMESYRALLANADNLIQAQGYGPETIFVICGPLNHLGCLSKLWSTLMVGGTLILLDGMKDMTRFFEVLGFPGGRLAVFMVPSSIRMMLMLGRKQLSLLSENIDFIETGGATLAQKDMEELCDLLPHARLYNTYASTETGIVCTYNFNHEPYVAGCVGKPMVHSSVMIADDHTIACQGATLMSGYLDDERLTASVLRDGTLYTQDLGKIDSEGNLYMLGRNNDVINTGGYKVSPQEVENVVASFPGIMDCICLRDLSPLFGETVKLCYVVEEGATVNKRDLARFIASRLETYKVPRVFEQVDAIHHTFNGKPDRKYYAEL</sequence>
<feature type="domain" description="AMP-dependent synthetase/ligase" evidence="1">
    <location>
        <begin position="12"/>
        <end position="92"/>
    </location>
</feature>
<dbReference type="Gene3D" id="3.40.50.12780">
    <property type="entry name" value="N-terminal domain of ligase-like"/>
    <property type="match status" value="2"/>
</dbReference>
<dbReference type="InterPro" id="IPR000873">
    <property type="entry name" value="AMP-dep_synth/lig_dom"/>
</dbReference>
<evidence type="ECO:0000313" key="4">
    <source>
        <dbReference type="Proteomes" id="UP000002772"/>
    </source>
</evidence>
<accession>F8N5P6</accession>
<keyword evidence="4" id="KW-1185">Reference proteome</keyword>
<dbReference type="InterPro" id="IPR050237">
    <property type="entry name" value="ATP-dep_AMP-bd_enzyme"/>
</dbReference>
<protein>
    <submittedName>
        <fullName evidence="3">O-succinylbenzoate--CoA ligase</fullName>
        <ecNumber evidence="3">6.2.1.26</ecNumber>
    </submittedName>
</protein>
<dbReference type="InterPro" id="IPR042099">
    <property type="entry name" value="ANL_N_sf"/>
</dbReference>
<evidence type="ECO:0000259" key="1">
    <source>
        <dbReference type="Pfam" id="PF00501"/>
    </source>
</evidence>
<dbReference type="EC" id="6.2.1.26" evidence="3"/>
<dbReference type="Pfam" id="PF00501">
    <property type="entry name" value="AMP-binding"/>
    <property type="match status" value="2"/>
</dbReference>
<dbReference type="eggNOG" id="COG0318">
    <property type="taxonomic scope" value="Bacteria"/>
</dbReference>
<dbReference type="PANTHER" id="PTHR43767">
    <property type="entry name" value="LONG-CHAIN-FATTY-ACID--COA LIGASE"/>
    <property type="match status" value="1"/>
</dbReference>
<gene>
    <name evidence="3" type="ORF">Premu_2859</name>
</gene>
<dbReference type="Pfam" id="PF13193">
    <property type="entry name" value="AMP-binding_C"/>
    <property type="match status" value="1"/>
</dbReference>
<name>F8N5P6_9BACT</name>
<dbReference type="CDD" id="cd04433">
    <property type="entry name" value="AFD_class_I"/>
    <property type="match status" value="1"/>
</dbReference>
<dbReference type="InterPro" id="IPR025110">
    <property type="entry name" value="AMP-bd_C"/>
</dbReference>
<dbReference type="InterPro" id="IPR045851">
    <property type="entry name" value="AMP-bd_C_sf"/>
</dbReference>
<evidence type="ECO:0000313" key="3">
    <source>
        <dbReference type="EMBL" id="EGN58204.1"/>
    </source>
</evidence>
<dbReference type="HOGENOM" id="CLU_000022_59_0_10"/>
<dbReference type="RefSeq" id="WP_007576252.1">
    <property type="nucleotide sequence ID" value="NZ_BPTS01000002.1"/>
</dbReference>
<dbReference type="Gene3D" id="3.30.300.30">
    <property type="match status" value="1"/>
</dbReference>
<evidence type="ECO:0000259" key="2">
    <source>
        <dbReference type="Pfam" id="PF13193"/>
    </source>
</evidence>
<keyword evidence="3" id="KW-0436">Ligase</keyword>
<organism evidence="3 4">
    <name type="scientific">Hallella multisaccharivorax DSM 17128</name>
    <dbReference type="NCBI Taxonomy" id="688246"/>
    <lineage>
        <taxon>Bacteria</taxon>
        <taxon>Pseudomonadati</taxon>
        <taxon>Bacteroidota</taxon>
        <taxon>Bacteroidia</taxon>
        <taxon>Bacteroidales</taxon>
        <taxon>Prevotellaceae</taxon>
        <taxon>Hallella</taxon>
    </lineage>
</organism>
<feature type="domain" description="AMP-dependent synthetase/ligase" evidence="1">
    <location>
        <begin position="112"/>
        <end position="316"/>
    </location>
</feature>
<dbReference type="Proteomes" id="UP000002772">
    <property type="component" value="Unassembled WGS sequence"/>
</dbReference>
<dbReference type="AlphaFoldDB" id="F8N5P6"/>
<dbReference type="GO" id="GO:0008756">
    <property type="term" value="F:o-succinylbenzoate-CoA ligase activity"/>
    <property type="evidence" value="ECO:0007669"/>
    <property type="project" value="UniProtKB-EC"/>
</dbReference>
<dbReference type="EMBL" id="GL945017">
    <property type="protein sequence ID" value="EGN58204.1"/>
    <property type="molecule type" value="Genomic_DNA"/>
</dbReference>
<dbReference type="SUPFAM" id="SSF56801">
    <property type="entry name" value="Acetyl-CoA synthetase-like"/>
    <property type="match status" value="1"/>
</dbReference>